<proteinExistence type="predicted"/>
<dbReference type="SUPFAM" id="SSF47413">
    <property type="entry name" value="lambda repressor-like DNA-binding domains"/>
    <property type="match status" value="1"/>
</dbReference>
<organism evidence="3 4">
    <name type="scientific">Pseudohongiella acticola</name>
    <dbReference type="NCBI Taxonomy" id="1524254"/>
    <lineage>
        <taxon>Bacteria</taxon>
        <taxon>Pseudomonadati</taxon>
        <taxon>Pseudomonadota</taxon>
        <taxon>Gammaproteobacteria</taxon>
        <taxon>Pseudomonadales</taxon>
        <taxon>Pseudohongiellaceae</taxon>
        <taxon>Pseudohongiella</taxon>
    </lineage>
</organism>
<dbReference type="InterPro" id="IPR010982">
    <property type="entry name" value="Lambda_DNA-bd_dom_sf"/>
</dbReference>
<dbReference type="OrthoDB" id="7068332at2"/>
<reference evidence="4" key="1">
    <citation type="submission" date="2016-07" db="EMBL/GenBank/DDBJ databases">
        <authorList>
            <person name="Florea S."/>
            <person name="Webb J.S."/>
            <person name="Jaromczyk J."/>
            <person name="Schardl C.L."/>
        </authorList>
    </citation>
    <scope>NUCLEOTIDE SEQUENCE [LARGE SCALE GENOMIC DNA]</scope>
    <source>
        <strain evidence="4">KCTC 42131</strain>
    </source>
</reference>
<dbReference type="InterPro" id="IPR001387">
    <property type="entry name" value="Cro/C1-type_HTH"/>
</dbReference>
<evidence type="ECO:0000259" key="2">
    <source>
        <dbReference type="PROSITE" id="PS50943"/>
    </source>
</evidence>
<feature type="domain" description="HTH cro/C1-type" evidence="2">
    <location>
        <begin position="21"/>
        <end position="64"/>
    </location>
</feature>
<dbReference type="RefSeq" id="WP_083264358.1">
    <property type="nucleotide sequence ID" value="NZ_CAXATG010000001.1"/>
</dbReference>
<dbReference type="Pfam" id="PF13443">
    <property type="entry name" value="HTH_26"/>
    <property type="match status" value="1"/>
</dbReference>
<dbReference type="CDD" id="cd00093">
    <property type="entry name" value="HTH_XRE"/>
    <property type="match status" value="1"/>
</dbReference>
<name>A0A1E8CJE7_9GAMM</name>
<dbReference type="GO" id="GO:0003677">
    <property type="term" value="F:DNA binding"/>
    <property type="evidence" value="ECO:0007669"/>
    <property type="project" value="InterPro"/>
</dbReference>
<gene>
    <name evidence="3" type="ORF">PHACT_05055</name>
</gene>
<dbReference type="EMBL" id="MASR01000001">
    <property type="protein sequence ID" value="OFE12580.1"/>
    <property type="molecule type" value="Genomic_DNA"/>
</dbReference>
<dbReference type="PROSITE" id="PS50943">
    <property type="entry name" value="HTH_CROC1"/>
    <property type="match status" value="1"/>
</dbReference>
<keyword evidence="4" id="KW-1185">Reference proteome</keyword>
<accession>A0A1E8CJE7</accession>
<feature type="region of interest" description="Disordered" evidence="1">
    <location>
        <begin position="68"/>
        <end position="108"/>
    </location>
</feature>
<comment type="caution">
    <text evidence="3">The sequence shown here is derived from an EMBL/GenBank/DDBJ whole genome shotgun (WGS) entry which is preliminary data.</text>
</comment>
<evidence type="ECO:0000313" key="4">
    <source>
        <dbReference type="Proteomes" id="UP000175669"/>
    </source>
</evidence>
<dbReference type="SMART" id="SM00530">
    <property type="entry name" value="HTH_XRE"/>
    <property type="match status" value="1"/>
</dbReference>
<dbReference type="STRING" id="1524254.PHACT_05055"/>
<protein>
    <recommendedName>
        <fullName evidence="2">HTH cro/C1-type domain-containing protein</fullName>
    </recommendedName>
</protein>
<dbReference type="AlphaFoldDB" id="A0A1E8CJE7"/>
<dbReference type="Proteomes" id="UP000175669">
    <property type="component" value="Unassembled WGS sequence"/>
</dbReference>
<evidence type="ECO:0000313" key="3">
    <source>
        <dbReference type="EMBL" id="OFE12580.1"/>
    </source>
</evidence>
<dbReference type="Gene3D" id="1.10.260.40">
    <property type="entry name" value="lambda repressor-like DNA-binding domains"/>
    <property type="match status" value="1"/>
</dbReference>
<evidence type="ECO:0000256" key="1">
    <source>
        <dbReference type="SAM" id="MobiDB-lite"/>
    </source>
</evidence>
<sequence>MVHLRARLAAFIRNARGDVPQRVFARKIGVAQSTIMRIENEDQNVTLDTLEQLCKAFRLDVGDLFPADRDPARKTGARVYPPAMRTPSAASSAMVHDSARQKTKSSKS</sequence>